<feature type="compositionally biased region" description="Basic and acidic residues" evidence="1">
    <location>
        <begin position="114"/>
        <end position="132"/>
    </location>
</feature>
<accession>A0AA36E160</accession>
<protein>
    <submittedName>
        <fullName evidence="2">Uncharacterized protein</fullName>
    </submittedName>
</protein>
<dbReference type="EMBL" id="OX465080">
    <property type="protein sequence ID" value="CAI9279429.1"/>
    <property type="molecule type" value="Genomic_DNA"/>
</dbReference>
<evidence type="ECO:0000313" key="2">
    <source>
        <dbReference type="EMBL" id="CAI9279429.1"/>
    </source>
</evidence>
<keyword evidence="3" id="KW-1185">Reference proteome</keyword>
<organism evidence="2 3">
    <name type="scientific">Lactuca saligna</name>
    <name type="common">Willowleaf lettuce</name>
    <dbReference type="NCBI Taxonomy" id="75948"/>
    <lineage>
        <taxon>Eukaryota</taxon>
        <taxon>Viridiplantae</taxon>
        <taxon>Streptophyta</taxon>
        <taxon>Embryophyta</taxon>
        <taxon>Tracheophyta</taxon>
        <taxon>Spermatophyta</taxon>
        <taxon>Magnoliopsida</taxon>
        <taxon>eudicotyledons</taxon>
        <taxon>Gunneridae</taxon>
        <taxon>Pentapetalae</taxon>
        <taxon>asterids</taxon>
        <taxon>campanulids</taxon>
        <taxon>Asterales</taxon>
        <taxon>Asteraceae</taxon>
        <taxon>Cichorioideae</taxon>
        <taxon>Cichorieae</taxon>
        <taxon>Lactucinae</taxon>
        <taxon>Lactuca</taxon>
    </lineage>
</organism>
<proteinExistence type="predicted"/>
<name>A0AA36E160_LACSI</name>
<dbReference type="AlphaFoldDB" id="A0AA36E160"/>
<evidence type="ECO:0000313" key="3">
    <source>
        <dbReference type="Proteomes" id="UP001177003"/>
    </source>
</evidence>
<evidence type="ECO:0000256" key="1">
    <source>
        <dbReference type="SAM" id="MobiDB-lite"/>
    </source>
</evidence>
<dbReference type="Proteomes" id="UP001177003">
    <property type="component" value="Chromosome 4"/>
</dbReference>
<reference evidence="2" key="1">
    <citation type="submission" date="2023-04" db="EMBL/GenBank/DDBJ databases">
        <authorList>
            <person name="Vijverberg K."/>
            <person name="Xiong W."/>
            <person name="Schranz E."/>
        </authorList>
    </citation>
    <scope>NUCLEOTIDE SEQUENCE</scope>
</reference>
<sequence>MTTTRSDVGSGSRFTMIGCNRVKAACQEVPRDGWNGGVQLVEMKSIAEEVIGHQCFTGNLFLDSIVFLYCSNYYNESSDPPELCDWCQIDEIRSSKHGCSSKKPAAVSSGRSEYSGDKIKQQVREEGSEKGKSPTTGAPSPRTGTRR</sequence>
<feature type="region of interest" description="Disordered" evidence="1">
    <location>
        <begin position="96"/>
        <end position="147"/>
    </location>
</feature>
<gene>
    <name evidence="2" type="ORF">LSALG_LOCUS19229</name>
</gene>